<keyword evidence="2" id="KW-1185">Reference proteome</keyword>
<dbReference type="Proteomes" id="UP000011682">
    <property type="component" value="Unassembled WGS sequence"/>
</dbReference>
<reference evidence="1" key="1">
    <citation type="submission" date="2013-05" db="EMBL/GenBank/DDBJ databases">
        <title>Genome assembly of Cystobacter fuscus DSM 2262.</title>
        <authorList>
            <person name="Sharma G."/>
            <person name="Khatri I."/>
            <person name="Kaur C."/>
            <person name="Mayilraj S."/>
            <person name="Subramanian S."/>
        </authorList>
    </citation>
    <scope>NUCLEOTIDE SEQUENCE [LARGE SCALE GENOMIC DNA]</scope>
    <source>
        <strain evidence="1">DSM 2262</strain>
    </source>
</reference>
<proteinExistence type="predicted"/>
<evidence type="ECO:0000313" key="2">
    <source>
        <dbReference type="Proteomes" id="UP000011682"/>
    </source>
</evidence>
<organism evidence="1 2">
    <name type="scientific">Cystobacter fuscus (strain ATCC 25194 / DSM 2262 / NBRC 100088 / M29)</name>
    <dbReference type="NCBI Taxonomy" id="1242864"/>
    <lineage>
        <taxon>Bacteria</taxon>
        <taxon>Pseudomonadati</taxon>
        <taxon>Myxococcota</taxon>
        <taxon>Myxococcia</taxon>
        <taxon>Myxococcales</taxon>
        <taxon>Cystobacterineae</taxon>
        <taxon>Archangiaceae</taxon>
        <taxon>Cystobacter</taxon>
    </lineage>
</organism>
<sequence>MQPARYAPRLFLPRHCWCPSRLDLRTVNPTPLVVLCFPLGSQGVSTPGVRRYDAYPGSVDR</sequence>
<gene>
    <name evidence="1" type="ORF">D187_004427</name>
</gene>
<name>S9QMX0_CYSF2</name>
<dbReference type="EMBL" id="ANAH02000028">
    <property type="protein sequence ID" value="EPX57893.1"/>
    <property type="molecule type" value="Genomic_DNA"/>
</dbReference>
<dbReference type="AlphaFoldDB" id="S9QMX0"/>
<protein>
    <submittedName>
        <fullName evidence="1">Uncharacterized protein</fullName>
    </submittedName>
</protein>
<comment type="caution">
    <text evidence="1">The sequence shown here is derived from an EMBL/GenBank/DDBJ whole genome shotgun (WGS) entry which is preliminary data.</text>
</comment>
<accession>S9QMX0</accession>
<evidence type="ECO:0000313" key="1">
    <source>
        <dbReference type="EMBL" id="EPX57893.1"/>
    </source>
</evidence>